<proteinExistence type="predicted"/>
<keyword evidence="2" id="KW-1185">Reference proteome</keyword>
<name>A0ABU3B3H8_9ACTN</name>
<gene>
    <name evidence="1" type="ORF">RM812_42305</name>
</gene>
<sequence length="155" mass="16555">DVRNATTLPLLLTEVQRTARPHAPHEEVRAMVEQALLAERELVVAPEWFAAWAAERGLEADIRLKSGRAHNELTRHRYEVVLHEGPSDGLDLAGVPALPWGREVSGLAALADCVKQAGDGPVRVTGIPNARLAEEADEARSAGVLSAAVPAGEPL</sequence>
<evidence type="ECO:0000313" key="1">
    <source>
        <dbReference type="EMBL" id="MDT0616713.1"/>
    </source>
</evidence>
<dbReference type="RefSeq" id="WP_311586352.1">
    <property type="nucleotide sequence ID" value="NZ_JAVRFH010000313.1"/>
</dbReference>
<comment type="caution">
    <text evidence="1">The sequence shown here is derived from an EMBL/GenBank/DDBJ whole genome shotgun (WGS) entry which is preliminary data.</text>
</comment>
<accession>A0ABU3B3H8</accession>
<organism evidence="1 2">
    <name type="scientific">Streptomyces lancefieldiae</name>
    <dbReference type="NCBI Taxonomy" id="3075520"/>
    <lineage>
        <taxon>Bacteria</taxon>
        <taxon>Bacillati</taxon>
        <taxon>Actinomycetota</taxon>
        <taxon>Actinomycetes</taxon>
        <taxon>Kitasatosporales</taxon>
        <taxon>Streptomycetaceae</taxon>
        <taxon>Streptomyces</taxon>
    </lineage>
</organism>
<dbReference type="Proteomes" id="UP001180724">
    <property type="component" value="Unassembled WGS sequence"/>
</dbReference>
<reference evidence="1" key="1">
    <citation type="submission" date="2024-05" db="EMBL/GenBank/DDBJ databases">
        <title>30 novel species of actinomycetes from the DSMZ collection.</title>
        <authorList>
            <person name="Nouioui I."/>
        </authorList>
    </citation>
    <scope>NUCLEOTIDE SEQUENCE</scope>
    <source>
        <strain evidence="1">DSM 40712</strain>
    </source>
</reference>
<protein>
    <submittedName>
        <fullName evidence="1">Uncharacterized protein</fullName>
    </submittedName>
</protein>
<feature type="non-terminal residue" evidence="1">
    <location>
        <position position="155"/>
    </location>
</feature>
<evidence type="ECO:0000313" key="2">
    <source>
        <dbReference type="Proteomes" id="UP001180724"/>
    </source>
</evidence>
<dbReference type="EMBL" id="JAVRFH010000313">
    <property type="protein sequence ID" value="MDT0616713.1"/>
    <property type="molecule type" value="Genomic_DNA"/>
</dbReference>
<feature type="non-terminal residue" evidence="1">
    <location>
        <position position="1"/>
    </location>
</feature>